<sequence length="454" mass="49169">MSFQVKSSTYPWMWLGVSLVVLATGCNQQQTKLPEADSYAKRERHIEVQVVPASRQKLAVEQEFTGDLLPRRVTRIVAEVSGVITHIPEIGKKINVTVGGKSYSERLGLTYGQHVKKGDLLLQIDSRDYEIALQIAKAKLAKAQADLEKLLSWERDEEISRLVAMQTEAVARLEQAKRNRNRLEKLLPNHAISESEFEESETEVTAAAAAVDSATAIVEQAKAGPTSEEIAVQRALVDQAQAEIKQKEIELSKATILAPYDGVVTAINVEVGERVAPGGDSLIELMDLRYLIAEINIPEAYVGAVQVEDLAHVLAAGATEAVPGVVVAVNEMVDPATRTFRTRVAIDNIRAKFKAGQFAKVRIPLQSTAADSLVVPARSMVFIDGQPHVYVVEQGRATARRVEPGLATEEAVEITSGLSPGDQVVTDDPNLLSSGVQVAVRSAEGSLTLTSAQQ</sequence>
<dbReference type="PANTHER" id="PTHR30469:SF15">
    <property type="entry name" value="HLYD FAMILY OF SECRETION PROTEINS"/>
    <property type="match status" value="1"/>
</dbReference>
<dbReference type="SUPFAM" id="SSF111369">
    <property type="entry name" value="HlyD-like secretion proteins"/>
    <property type="match status" value="3"/>
</dbReference>
<dbReference type="InterPro" id="IPR058637">
    <property type="entry name" value="YknX-like_C"/>
</dbReference>
<feature type="domain" description="YbhG-like alpha-helical hairpin" evidence="4">
    <location>
        <begin position="124"/>
        <end position="251"/>
    </location>
</feature>
<protein>
    <submittedName>
        <fullName evidence="7">Efflux RND transporter periplasmic adaptor subunit</fullName>
    </submittedName>
</protein>
<keyword evidence="3" id="KW-0732">Signal</keyword>
<feature type="domain" description="CusB-like beta-barrel" evidence="5">
    <location>
        <begin position="294"/>
        <end position="363"/>
    </location>
</feature>
<dbReference type="InterPro" id="IPR058792">
    <property type="entry name" value="Beta-barrel_RND_2"/>
</dbReference>
<dbReference type="Pfam" id="PF25881">
    <property type="entry name" value="HH_YBHG"/>
    <property type="match status" value="1"/>
</dbReference>
<feature type="coiled-coil region" evidence="2">
    <location>
        <begin position="230"/>
        <end position="257"/>
    </location>
</feature>
<evidence type="ECO:0000313" key="8">
    <source>
        <dbReference type="Proteomes" id="UP001155241"/>
    </source>
</evidence>
<evidence type="ECO:0000259" key="5">
    <source>
        <dbReference type="Pfam" id="PF25954"/>
    </source>
</evidence>
<evidence type="ECO:0000256" key="2">
    <source>
        <dbReference type="SAM" id="Coils"/>
    </source>
</evidence>
<dbReference type="Pfam" id="PF25954">
    <property type="entry name" value="Beta-barrel_RND_2"/>
    <property type="match status" value="1"/>
</dbReference>
<proteinExistence type="inferred from homology"/>
<evidence type="ECO:0000313" key="7">
    <source>
        <dbReference type="EMBL" id="MCO6045227.1"/>
    </source>
</evidence>
<comment type="similarity">
    <text evidence="1">Belongs to the membrane fusion protein (MFP) (TC 8.A.1) family.</text>
</comment>
<dbReference type="Gene3D" id="1.10.287.470">
    <property type="entry name" value="Helix hairpin bin"/>
    <property type="match status" value="1"/>
</dbReference>
<dbReference type="Gene3D" id="2.40.420.20">
    <property type="match status" value="1"/>
</dbReference>
<feature type="coiled-coil region" evidence="2">
    <location>
        <begin position="126"/>
        <end position="186"/>
    </location>
</feature>
<dbReference type="Gene3D" id="2.40.30.170">
    <property type="match status" value="1"/>
</dbReference>
<dbReference type="Pfam" id="PF25989">
    <property type="entry name" value="YknX_C"/>
    <property type="match status" value="1"/>
</dbReference>
<gene>
    <name evidence="7" type="ORF">NG895_15050</name>
</gene>
<evidence type="ECO:0000259" key="4">
    <source>
        <dbReference type="Pfam" id="PF25881"/>
    </source>
</evidence>
<comment type="caution">
    <text evidence="7">The sequence shown here is derived from an EMBL/GenBank/DDBJ whole genome shotgun (WGS) entry which is preliminary data.</text>
</comment>
<feature type="chain" id="PRO_5040909986" evidence="3">
    <location>
        <begin position="24"/>
        <end position="454"/>
    </location>
</feature>
<dbReference type="RefSeq" id="WP_252853336.1">
    <property type="nucleotide sequence ID" value="NZ_JAMXLR010000051.1"/>
</dbReference>
<feature type="signal peptide" evidence="3">
    <location>
        <begin position="1"/>
        <end position="23"/>
    </location>
</feature>
<dbReference type="GO" id="GO:0015562">
    <property type="term" value="F:efflux transmembrane transporter activity"/>
    <property type="evidence" value="ECO:0007669"/>
    <property type="project" value="TreeGrafter"/>
</dbReference>
<organism evidence="7 8">
    <name type="scientific">Aeoliella straminimaris</name>
    <dbReference type="NCBI Taxonomy" id="2954799"/>
    <lineage>
        <taxon>Bacteria</taxon>
        <taxon>Pseudomonadati</taxon>
        <taxon>Planctomycetota</taxon>
        <taxon>Planctomycetia</taxon>
        <taxon>Pirellulales</taxon>
        <taxon>Lacipirellulaceae</taxon>
        <taxon>Aeoliella</taxon>
    </lineage>
</organism>
<dbReference type="GO" id="GO:1990281">
    <property type="term" value="C:efflux pump complex"/>
    <property type="evidence" value="ECO:0007669"/>
    <property type="project" value="TreeGrafter"/>
</dbReference>
<evidence type="ECO:0000256" key="3">
    <source>
        <dbReference type="SAM" id="SignalP"/>
    </source>
</evidence>
<dbReference type="AlphaFoldDB" id="A0A9X2FA47"/>
<evidence type="ECO:0000259" key="6">
    <source>
        <dbReference type="Pfam" id="PF25989"/>
    </source>
</evidence>
<keyword evidence="2" id="KW-0175">Coiled coil</keyword>
<dbReference type="InterPro" id="IPR006143">
    <property type="entry name" value="RND_pump_MFP"/>
</dbReference>
<dbReference type="Proteomes" id="UP001155241">
    <property type="component" value="Unassembled WGS sequence"/>
</dbReference>
<name>A0A9X2FA47_9BACT</name>
<dbReference type="NCBIfam" id="TIGR01730">
    <property type="entry name" value="RND_mfp"/>
    <property type="match status" value="1"/>
</dbReference>
<reference evidence="7" key="1">
    <citation type="submission" date="2022-06" db="EMBL/GenBank/DDBJ databases">
        <title>Aeoliella straminimaris, a novel planctomycete from sediments.</title>
        <authorList>
            <person name="Vitorino I.R."/>
            <person name="Lage O.M."/>
        </authorList>
    </citation>
    <scope>NUCLEOTIDE SEQUENCE</scope>
    <source>
        <strain evidence="7">ICT_H6.2</strain>
    </source>
</reference>
<accession>A0A9X2FA47</accession>
<evidence type="ECO:0000256" key="1">
    <source>
        <dbReference type="ARBA" id="ARBA00009477"/>
    </source>
</evidence>
<dbReference type="PROSITE" id="PS51257">
    <property type="entry name" value="PROKAR_LIPOPROTEIN"/>
    <property type="match status" value="1"/>
</dbReference>
<dbReference type="EMBL" id="JAMXLR010000051">
    <property type="protein sequence ID" value="MCO6045227.1"/>
    <property type="molecule type" value="Genomic_DNA"/>
</dbReference>
<dbReference type="PANTHER" id="PTHR30469">
    <property type="entry name" value="MULTIDRUG RESISTANCE PROTEIN MDTA"/>
    <property type="match status" value="1"/>
</dbReference>
<dbReference type="Gene3D" id="2.40.50.100">
    <property type="match status" value="2"/>
</dbReference>
<keyword evidence="8" id="KW-1185">Reference proteome</keyword>
<dbReference type="InterPro" id="IPR059052">
    <property type="entry name" value="HH_YbhG-like"/>
</dbReference>
<feature type="domain" description="YknX-like C-terminal permuted SH3-like" evidence="6">
    <location>
        <begin position="373"/>
        <end position="440"/>
    </location>
</feature>